<dbReference type="Proteomes" id="UP000322976">
    <property type="component" value="Unassembled WGS sequence"/>
</dbReference>
<dbReference type="RefSeq" id="WP_149546157.1">
    <property type="nucleotide sequence ID" value="NZ_VTPS01000022.1"/>
</dbReference>
<feature type="chain" id="PRO_5022752067" evidence="1">
    <location>
        <begin position="23"/>
        <end position="134"/>
    </location>
</feature>
<comment type="caution">
    <text evidence="2">The sequence shown here is derived from an EMBL/GenBank/DDBJ whole genome shotgun (WGS) entry which is preliminary data.</text>
</comment>
<evidence type="ECO:0000313" key="2">
    <source>
        <dbReference type="EMBL" id="TZE80871.1"/>
    </source>
</evidence>
<evidence type="ECO:0000256" key="1">
    <source>
        <dbReference type="SAM" id="SignalP"/>
    </source>
</evidence>
<sequence>MRRITALLIAVLLLMASSPAFADGTEIQLLHLNSTLPATTDQAVYTISGKVDEGTSVEVKLNNADLYKPDIGPFGMFYQSVNLKMGKNSIDITARKGGLVQVIKCLITRKDNNEPVKKLELSPELKEAISISFK</sequence>
<dbReference type="InterPro" id="IPR013783">
    <property type="entry name" value="Ig-like_fold"/>
</dbReference>
<dbReference type="AlphaFoldDB" id="A0A5D8Q8N0"/>
<organism evidence="2 3">
    <name type="scientific">Calorimonas adulescens</name>
    <dbReference type="NCBI Taxonomy" id="2606906"/>
    <lineage>
        <taxon>Bacteria</taxon>
        <taxon>Bacillati</taxon>
        <taxon>Bacillota</taxon>
        <taxon>Clostridia</taxon>
        <taxon>Thermoanaerobacterales</taxon>
        <taxon>Thermoanaerobacteraceae</taxon>
        <taxon>Calorimonas</taxon>
    </lineage>
</organism>
<name>A0A5D8Q8N0_9THEO</name>
<dbReference type="Gene3D" id="2.60.40.10">
    <property type="entry name" value="Immunoglobulins"/>
    <property type="match status" value="1"/>
</dbReference>
<keyword evidence="3" id="KW-1185">Reference proteome</keyword>
<protein>
    <submittedName>
        <fullName evidence="2">Uncharacterized protein</fullName>
    </submittedName>
</protein>
<proteinExistence type="predicted"/>
<evidence type="ECO:0000313" key="3">
    <source>
        <dbReference type="Proteomes" id="UP000322976"/>
    </source>
</evidence>
<dbReference type="EMBL" id="VTPS01000022">
    <property type="protein sequence ID" value="TZE80871.1"/>
    <property type="molecule type" value="Genomic_DNA"/>
</dbReference>
<reference evidence="2 3" key="1">
    <citation type="submission" date="2019-08" db="EMBL/GenBank/DDBJ databases">
        <title>Calorimonas adulescens gen. nov., sp. nov., an anaerobic thermophilic bacterium from Sakhalin hot spring.</title>
        <authorList>
            <person name="Khomyakova M.A."/>
            <person name="Merkel A.Y."/>
            <person name="Novikov A."/>
            <person name="Bonch-Osmolovskaya E.A."/>
            <person name="Slobodkin A.I."/>
        </authorList>
    </citation>
    <scope>NUCLEOTIDE SEQUENCE [LARGE SCALE GENOMIC DNA]</scope>
    <source>
        <strain evidence="2 3">A05MB</strain>
    </source>
</reference>
<feature type="signal peptide" evidence="1">
    <location>
        <begin position="1"/>
        <end position="22"/>
    </location>
</feature>
<accession>A0A5D8Q8N0</accession>
<gene>
    <name evidence="2" type="ORF">FWJ32_11765</name>
</gene>
<keyword evidence="1" id="KW-0732">Signal</keyword>